<name>A0ABS7JGK4_9SPHN</name>
<keyword evidence="1" id="KW-0472">Membrane</keyword>
<sequence length="138" mass="15232">MDNQDPPRPMGFELPIGSDPVSIRKRIEAMEHLLERSLVIPGTKFPIGLDAIIGLVPIIGDLVAAAMGAYIVWEAKNLGLPKWKLWRMAGNIAIDGAIGAVPLVGDAFDVVYRSNTKNLRIVRKHLDKHHPHTMVIDQ</sequence>
<protein>
    <submittedName>
        <fullName evidence="2">DUF4112 domain-containing protein</fullName>
    </submittedName>
</protein>
<dbReference type="RefSeq" id="WP_196847401.1">
    <property type="nucleotide sequence ID" value="NZ_JAHWXO010000001.1"/>
</dbReference>
<keyword evidence="1" id="KW-1133">Transmembrane helix</keyword>
<dbReference type="InterPro" id="IPR025187">
    <property type="entry name" value="DUF4112"/>
</dbReference>
<dbReference type="PANTHER" id="PTHR35519">
    <property type="entry name" value="MEMBRANE PROTEINS"/>
    <property type="match status" value="1"/>
</dbReference>
<proteinExistence type="predicted"/>
<keyword evidence="3" id="KW-1185">Reference proteome</keyword>
<evidence type="ECO:0000256" key="1">
    <source>
        <dbReference type="SAM" id="Phobius"/>
    </source>
</evidence>
<accession>A0ABS7JGK4</accession>
<reference evidence="2 3" key="1">
    <citation type="submission" date="2021-08" db="EMBL/GenBank/DDBJ databases">
        <title>Comparative Genomics Analysis of the Genus Qipengyuania Reveals Extensive Genetic Diversity and Metabolic Versatility, Including the Description of Fifteen Novel Species.</title>
        <authorList>
            <person name="Liu Y."/>
        </authorList>
    </citation>
    <scope>NUCLEOTIDE SEQUENCE [LARGE SCALE GENOMIC DNA]</scope>
    <source>
        <strain evidence="2 3">GH25</strain>
    </source>
</reference>
<dbReference type="PANTHER" id="PTHR35519:SF2">
    <property type="entry name" value="PH DOMAIN PROTEIN"/>
    <property type="match status" value="1"/>
</dbReference>
<dbReference type="EMBL" id="JAIGNQ010000001">
    <property type="protein sequence ID" value="MBX7487518.1"/>
    <property type="molecule type" value="Genomic_DNA"/>
</dbReference>
<comment type="caution">
    <text evidence="2">The sequence shown here is derived from an EMBL/GenBank/DDBJ whole genome shotgun (WGS) entry which is preliminary data.</text>
</comment>
<evidence type="ECO:0000313" key="3">
    <source>
        <dbReference type="Proteomes" id="UP000776651"/>
    </source>
</evidence>
<dbReference type="Proteomes" id="UP000776651">
    <property type="component" value="Unassembled WGS sequence"/>
</dbReference>
<evidence type="ECO:0000313" key="2">
    <source>
        <dbReference type="EMBL" id="MBX7487518.1"/>
    </source>
</evidence>
<organism evidence="2 3">
    <name type="scientific">Qipengyuania pacifica</name>
    <dbReference type="NCBI Taxonomy" id="2860199"/>
    <lineage>
        <taxon>Bacteria</taxon>
        <taxon>Pseudomonadati</taxon>
        <taxon>Pseudomonadota</taxon>
        <taxon>Alphaproteobacteria</taxon>
        <taxon>Sphingomonadales</taxon>
        <taxon>Erythrobacteraceae</taxon>
        <taxon>Qipengyuania</taxon>
    </lineage>
</organism>
<feature type="transmembrane region" description="Helical" evidence="1">
    <location>
        <begin position="51"/>
        <end position="73"/>
    </location>
</feature>
<gene>
    <name evidence="2" type="ORF">K3177_03230</name>
</gene>
<keyword evidence="1" id="KW-0812">Transmembrane</keyword>
<dbReference type="Pfam" id="PF13430">
    <property type="entry name" value="DUF4112"/>
    <property type="match status" value="1"/>
</dbReference>